<evidence type="ECO:0000256" key="1">
    <source>
        <dbReference type="ARBA" id="ARBA00006974"/>
    </source>
</evidence>
<dbReference type="EMBL" id="KI630253">
    <property type="protein sequence ID" value="EYU43483.1"/>
    <property type="molecule type" value="Genomic_DNA"/>
</dbReference>
<name>A0A022RUS9_ERYGU</name>
<evidence type="ECO:0000313" key="2">
    <source>
        <dbReference type="EMBL" id="EYU43483.1"/>
    </source>
</evidence>
<dbReference type="PANTHER" id="PTHR31374">
    <property type="entry name" value="AUXIN-INDUCED PROTEIN-LIKE-RELATED"/>
    <property type="match status" value="1"/>
</dbReference>
<dbReference type="AlphaFoldDB" id="A0A022RUS9"/>
<organism evidence="2 3">
    <name type="scientific">Erythranthe guttata</name>
    <name type="common">Yellow monkey flower</name>
    <name type="synonym">Mimulus guttatus</name>
    <dbReference type="NCBI Taxonomy" id="4155"/>
    <lineage>
        <taxon>Eukaryota</taxon>
        <taxon>Viridiplantae</taxon>
        <taxon>Streptophyta</taxon>
        <taxon>Embryophyta</taxon>
        <taxon>Tracheophyta</taxon>
        <taxon>Spermatophyta</taxon>
        <taxon>Magnoliopsida</taxon>
        <taxon>eudicotyledons</taxon>
        <taxon>Gunneridae</taxon>
        <taxon>Pentapetalae</taxon>
        <taxon>asterids</taxon>
        <taxon>lamiids</taxon>
        <taxon>Lamiales</taxon>
        <taxon>Phrymaceae</taxon>
        <taxon>Erythranthe</taxon>
    </lineage>
</organism>
<gene>
    <name evidence="2" type="ORF">MIMGU_mgv1a025492mg</name>
</gene>
<dbReference type="InterPro" id="IPR003676">
    <property type="entry name" value="SAUR_fam"/>
</dbReference>
<sequence>MRPEEKKMKVKKGWVAVQVGLGGTINDKNHDCNCTEFTRFVIPISNLYNPLFQGLLDKAREVYGYYAPGPLTLPCSIDDFLHIQTRIEASTKQRGFRHRRYQYELQAVN</sequence>
<protein>
    <submittedName>
        <fullName evidence="2">Uncharacterized protein</fullName>
    </submittedName>
</protein>
<dbReference type="eggNOG" id="ENOG502S19R">
    <property type="taxonomic scope" value="Eukaryota"/>
</dbReference>
<dbReference type="PANTHER" id="PTHR31374:SF364">
    <property type="entry name" value="AUXIN-RESPONSIVE PROTEIN"/>
    <property type="match status" value="1"/>
</dbReference>
<dbReference type="GO" id="GO:0009733">
    <property type="term" value="P:response to auxin"/>
    <property type="evidence" value="ECO:0007669"/>
    <property type="project" value="InterPro"/>
</dbReference>
<accession>A0A022RUS9</accession>
<dbReference type="STRING" id="4155.A0A022RUS9"/>
<evidence type="ECO:0000313" key="3">
    <source>
        <dbReference type="Proteomes" id="UP000030748"/>
    </source>
</evidence>
<proteinExistence type="inferred from homology"/>
<keyword evidence="3" id="KW-1185">Reference proteome</keyword>
<reference evidence="2 3" key="1">
    <citation type="journal article" date="2013" name="Proc. Natl. Acad. Sci. U.S.A.">
        <title>Fine-scale variation in meiotic recombination in Mimulus inferred from population shotgun sequencing.</title>
        <authorList>
            <person name="Hellsten U."/>
            <person name="Wright K.M."/>
            <person name="Jenkins J."/>
            <person name="Shu S."/>
            <person name="Yuan Y."/>
            <person name="Wessler S.R."/>
            <person name="Schmutz J."/>
            <person name="Willis J.H."/>
            <person name="Rokhsar D.S."/>
        </authorList>
    </citation>
    <scope>NUCLEOTIDE SEQUENCE [LARGE SCALE GENOMIC DNA]</scope>
    <source>
        <strain evidence="3">cv. DUN x IM62</strain>
    </source>
</reference>
<dbReference type="Pfam" id="PF02519">
    <property type="entry name" value="Auxin_inducible"/>
    <property type="match status" value="1"/>
</dbReference>
<dbReference type="Proteomes" id="UP000030748">
    <property type="component" value="Unassembled WGS sequence"/>
</dbReference>
<comment type="similarity">
    <text evidence="1">Belongs to the ARG7 family.</text>
</comment>